<protein>
    <submittedName>
        <fullName evidence="2">Uncharacterized protein</fullName>
    </submittedName>
</protein>
<feature type="compositionally biased region" description="Low complexity" evidence="1">
    <location>
        <begin position="136"/>
        <end position="148"/>
    </location>
</feature>
<dbReference type="Proteomes" id="UP000237144">
    <property type="component" value="Unassembled WGS sequence"/>
</dbReference>
<evidence type="ECO:0000256" key="1">
    <source>
        <dbReference type="SAM" id="MobiDB-lite"/>
    </source>
</evidence>
<feature type="region of interest" description="Disordered" evidence="1">
    <location>
        <begin position="130"/>
        <end position="301"/>
    </location>
</feature>
<reference evidence="2 3" key="1">
    <citation type="journal article" date="2018" name="Front. Microbiol.">
        <title>Prospects for Fungal Bioremediation of Acidic Radioactive Waste Sites: Characterization and Genome Sequence of Rhodotorula taiwanensis MD1149.</title>
        <authorList>
            <person name="Tkavc R."/>
            <person name="Matrosova V.Y."/>
            <person name="Grichenko O.E."/>
            <person name="Gostincar C."/>
            <person name="Volpe R.P."/>
            <person name="Klimenkova P."/>
            <person name="Gaidamakova E.K."/>
            <person name="Zhou C.E."/>
            <person name="Stewart B.J."/>
            <person name="Lyman M.G."/>
            <person name="Malfatti S.A."/>
            <person name="Rubinfeld B."/>
            <person name="Courtot M."/>
            <person name="Singh J."/>
            <person name="Dalgard C.L."/>
            <person name="Hamilton T."/>
            <person name="Frey K.G."/>
            <person name="Gunde-Cimerman N."/>
            <person name="Dugan L."/>
            <person name="Daly M.J."/>
        </authorList>
    </citation>
    <scope>NUCLEOTIDE SEQUENCE [LARGE SCALE GENOMIC DNA]</scope>
    <source>
        <strain evidence="2 3">MD1149</strain>
    </source>
</reference>
<evidence type="ECO:0000313" key="2">
    <source>
        <dbReference type="EMBL" id="POY73605.1"/>
    </source>
</evidence>
<dbReference type="AlphaFoldDB" id="A0A2S5BA02"/>
<organism evidence="2 3">
    <name type="scientific">Rhodotorula taiwanensis</name>
    <dbReference type="NCBI Taxonomy" id="741276"/>
    <lineage>
        <taxon>Eukaryota</taxon>
        <taxon>Fungi</taxon>
        <taxon>Dikarya</taxon>
        <taxon>Basidiomycota</taxon>
        <taxon>Pucciniomycotina</taxon>
        <taxon>Microbotryomycetes</taxon>
        <taxon>Sporidiobolales</taxon>
        <taxon>Sporidiobolaceae</taxon>
        <taxon>Rhodotorula</taxon>
    </lineage>
</organism>
<feature type="compositionally biased region" description="Basic and acidic residues" evidence="1">
    <location>
        <begin position="157"/>
        <end position="166"/>
    </location>
</feature>
<dbReference type="OrthoDB" id="10633928at2759"/>
<feature type="region of interest" description="Disordered" evidence="1">
    <location>
        <begin position="70"/>
        <end position="100"/>
    </location>
</feature>
<sequence length="634" mass="68714">MPAPAVTSDTLHTRDLDFSLDSLAALSSTQLALVQFHHQADPAHVDAARVEFMRRRDAWLLLELDRVSREASQQSASLTTETPPAASPRRTGPVARQGPTLAAAVKREVEEISLLESDDDEVVCATPATTRKRNAKSTVASSSAAIAAKRPKTMSGEMKHAAEASRRTLPAHVQRVSSAPPRPAAPSPTVAPKAPRRSAAHADDLDMPFALPRSATPKSVTPASPSPPVVASERSSASRSSSSSTGPVPTTTSRDTASAIRGLKSAKRARPLAAANPQTAAGPSSSTGPTSSAGSASTTASTDNVSLDFLYRRTSSTTTADETARTTTVPIFTANPIAGPPPVVPARRVTFVAEAPPAESEPDRDFWFRPPRPFPTFSPIPRGFGHGAEEIIPTSLVKQLHTVRVAGLHYSITKRLLLAFLYRNQHRLRPRPLAVASSTTDVDEDRRGRSRTWYLAFRNEADAQLTIQGSNGRQLPRFGIPDERTLLMTYVREAINDVAGVAAETAVGYTWGSLSDEVRDEYKANGTLPKYRVCPRLEFEPDEDDGRLISDEYEAEADHIHGDNYGTESEHEDACATSDTIKSMLYAKRCKAWLAWLDRPDREQALQDGAIEYPPWPTDDAKKEFMLTSVSPDF</sequence>
<comment type="caution">
    <text evidence="2">The sequence shown here is derived from an EMBL/GenBank/DDBJ whole genome shotgun (WGS) entry which is preliminary data.</text>
</comment>
<dbReference type="EMBL" id="PJQD01000035">
    <property type="protein sequence ID" value="POY73605.1"/>
    <property type="molecule type" value="Genomic_DNA"/>
</dbReference>
<feature type="compositionally biased region" description="Low complexity" evidence="1">
    <location>
        <begin position="214"/>
        <end position="254"/>
    </location>
</feature>
<feature type="compositionally biased region" description="Low complexity" evidence="1">
    <location>
        <begin position="279"/>
        <end position="301"/>
    </location>
</feature>
<feature type="compositionally biased region" description="Polar residues" evidence="1">
    <location>
        <begin position="70"/>
        <end position="82"/>
    </location>
</feature>
<gene>
    <name evidence="2" type="ORF">BMF94_3138</name>
</gene>
<accession>A0A2S5BA02</accession>
<name>A0A2S5BA02_9BASI</name>
<dbReference type="STRING" id="741276.A0A2S5BA02"/>
<evidence type="ECO:0000313" key="3">
    <source>
        <dbReference type="Proteomes" id="UP000237144"/>
    </source>
</evidence>
<proteinExistence type="predicted"/>
<keyword evidence="3" id="KW-1185">Reference proteome</keyword>